<protein>
    <submittedName>
        <fullName evidence="2">Uncharacterized protein</fullName>
    </submittedName>
</protein>
<evidence type="ECO:0000256" key="1">
    <source>
        <dbReference type="SAM" id="MobiDB-lite"/>
    </source>
</evidence>
<feature type="compositionally biased region" description="Low complexity" evidence="1">
    <location>
        <begin position="52"/>
        <end position="64"/>
    </location>
</feature>
<feature type="region of interest" description="Disordered" evidence="1">
    <location>
        <begin position="1"/>
        <end position="78"/>
    </location>
</feature>
<gene>
    <name evidence="2" type="ORF">GJ744_004128</name>
</gene>
<feature type="compositionally biased region" description="Polar residues" evidence="1">
    <location>
        <begin position="65"/>
        <end position="78"/>
    </location>
</feature>
<feature type="compositionally biased region" description="Basic and acidic residues" evidence="1">
    <location>
        <begin position="10"/>
        <end position="24"/>
    </location>
</feature>
<sequence>MARLFYSPDKNPDHIDVGYHDRRISRNNKRNMNLGVYHSISRERAQNTQPTGDSSWLGSLDSSSIPGKTENTGGDQKS</sequence>
<name>A0A8H7E7R9_9EURO</name>
<organism evidence="2 3">
    <name type="scientific">Endocarpon pusillum</name>
    <dbReference type="NCBI Taxonomy" id="364733"/>
    <lineage>
        <taxon>Eukaryota</taxon>
        <taxon>Fungi</taxon>
        <taxon>Dikarya</taxon>
        <taxon>Ascomycota</taxon>
        <taxon>Pezizomycotina</taxon>
        <taxon>Eurotiomycetes</taxon>
        <taxon>Chaetothyriomycetidae</taxon>
        <taxon>Verrucariales</taxon>
        <taxon>Verrucariaceae</taxon>
        <taxon>Endocarpon</taxon>
    </lineage>
</organism>
<keyword evidence="3" id="KW-1185">Reference proteome</keyword>
<proteinExistence type="predicted"/>
<dbReference type="Proteomes" id="UP000606974">
    <property type="component" value="Unassembled WGS sequence"/>
</dbReference>
<dbReference type="OrthoDB" id="10511629at2759"/>
<dbReference type="EMBL" id="JAACFV010000019">
    <property type="protein sequence ID" value="KAF7511540.1"/>
    <property type="molecule type" value="Genomic_DNA"/>
</dbReference>
<accession>A0A8H7E7R9</accession>
<reference evidence="2" key="1">
    <citation type="submission" date="2020-02" db="EMBL/GenBank/DDBJ databases">
        <authorList>
            <person name="Palmer J.M."/>
        </authorList>
    </citation>
    <scope>NUCLEOTIDE SEQUENCE</scope>
    <source>
        <strain evidence="2">EPUS1.4</strain>
        <tissue evidence="2">Thallus</tissue>
    </source>
</reference>
<dbReference type="AlphaFoldDB" id="A0A8H7E7R9"/>
<evidence type="ECO:0000313" key="2">
    <source>
        <dbReference type="EMBL" id="KAF7511540.1"/>
    </source>
</evidence>
<comment type="caution">
    <text evidence="2">The sequence shown here is derived from an EMBL/GenBank/DDBJ whole genome shotgun (WGS) entry which is preliminary data.</text>
</comment>
<evidence type="ECO:0000313" key="3">
    <source>
        <dbReference type="Proteomes" id="UP000606974"/>
    </source>
</evidence>